<evidence type="ECO:0000313" key="2">
    <source>
        <dbReference type="EMBL" id="KAJ9550570.1"/>
    </source>
</evidence>
<dbReference type="EMBL" id="JARYMX010000004">
    <property type="protein sequence ID" value="KAJ9550570.1"/>
    <property type="molecule type" value="Genomic_DNA"/>
</dbReference>
<dbReference type="AlphaFoldDB" id="A0AA38T9E1"/>
<evidence type="ECO:0000313" key="3">
    <source>
        <dbReference type="Proteomes" id="UP001172457"/>
    </source>
</evidence>
<evidence type="ECO:0000256" key="1">
    <source>
        <dbReference type="SAM" id="MobiDB-lite"/>
    </source>
</evidence>
<gene>
    <name evidence="2" type="ORF">OSB04_014615</name>
</gene>
<feature type="region of interest" description="Disordered" evidence="1">
    <location>
        <begin position="1"/>
        <end position="20"/>
    </location>
</feature>
<organism evidence="2 3">
    <name type="scientific">Centaurea solstitialis</name>
    <name type="common">yellow star-thistle</name>
    <dbReference type="NCBI Taxonomy" id="347529"/>
    <lineage>
        <taxon>Eukaryota</taxon>
        <taxon>Viridiplantae</taxon>
        <taxon>Streptophyta</taxon>
        <taxon>Embryophyta</taxon>
        <taxon>Tracheophyta</taxon>
        <taxon>Spermatophyta</taxon>
        <taxon>Magnoliopsida</taxon>
        <taxon>eudicotyledons</taxon>
        <taxon>Gunneridae</taxon>
        <taxon>Pentapetalae</taxon>
        <taxon>asterids</taxon>
        <taxon>campanulids</taxon>
        <taxon>Asterales</taxon>
        <taxon>Asteraceae</taxon>
        <taxon>Carduoideae</taxon>
        <taxon>Cardueae</taxon>
        <taxon>Centaureinae</taxon>
        <taxon>Centaurea</taxon>
    </lineage>
</organism>
<reference evidence="2" key="1">
    <citation type="submission" date="2023-03" db="EMBL/GenBank/DDBJ databases">
        <title>Chromosome-scale reference genome and RAD-based genetic map of yellow starthistle (Centaurea solstitialis) reveal putative structural variation and QTLs associated with invader traits.</title>
        <authorList>
            <person name="Reatini B."/>
            <person name="Cang F.A."/>
            <person name="Jiang Q."/>
            <person name="Mckibben M.T.W."/>
            <person name="Barker M.S."/>
            <person name="Rieseberg L.H."/>
            <person name="Dlugosch K.M."/>
        </authorList>
    </citation>
    <scope>NUCLEOTIDE SEQUENCE</scope>
    <source>
        <strain evidence="2">CAN-66</strain>
        <tissue evidence="2">Leaf</tissue>
    </source>
</reference>
<sequence>MHVHRAGPGAGLAGRRPRAAQAQGHQMGALLIIFAQGIKYLRIGPARTLSTRRIQPSNFTEKDIARRARKL</sequence>
<accession>A0AA38T9E1</accession>
<proteinExistence type="predicted"/>
<keyword evidence="3" id="KW-1185">Reference proteome</keyword>
<dbReference type="Proteomes" id="UP001172457">
    <property type="component" value="Chromosome 4"/>
</dbReference>
<name>A0AA38T9E1_9ASTR</name>
<comment type="caution">
    <text evidence="2">The sequence shown here is derived from an EMBL/GenBank/DDBJ whole genome shotgun (WGS) entry which is preliminary data.</text>
</comment>
<protein>
    <submittedName>
        <fullName evidence="2">Uncharacterized protein</fullName>
    </submittedName>
</protein>